<evidence type="ECO:0000313" key="2">
    <source>
        <dbReference type="Proteomes" id="UP001470230"/>
    </source>
</evidence>
<dbReference type="EMBL" id="JAPFFF010000005">
    <property type="protein sequence ID" value="KAK8890232.1"/>
    <property type="molecule type" value="Genomic_DNA"/>
</dbReference>
<gene>
    <name evidence="1" type="ORF">M9Y10_035004</name>
</gene>
<keyword evidence="2" id="KW-1185">Reference proteome</keyword>
<sequence>MIIFYSKRIIQTINIGIEVMPNIHFVTTYQSVFDIPQISKYKNQYEAIAKNMKLNQYYSISAEIGSIWNSKMVFLQETLETYEQNADMIFWIDIGLFNSAEYLLKKEQLVFPSSQRIEKIFTWNSNTTDKPELVEKMLFSIFLLCIRNYPRNLGHVNINKINSFIMAGFFGEPVSAVKQFLPVYWNYHDYFIKKNIHVLSEEKILGAYCMLNRDKVFFLNLKESQCNAYSSSIGFISHYNLCGFYNALRTLVPGRKTCTQATYPLNSWL</sequence>
<accession>A0ABR2KHC4</accession>
<dbReference type="Proteomes" id="UP001470230">
    <property type="component" value="Unassembled WGS sequence"/>
</dbReference>
<evidence type="ECO:0000313" key="1">
    <source>
        <dbReference type="EMBL" id="KAK8890232.1"/>
    </source>
</evidence>
<comment type="caution">
    <text evidence="1">The sequence shown here is derived from an EMBL/GenBank/DDBJ whole genome shotgun (WGS) entry which is preliminary data.</text>
</comment>
<protein>
    <submittedName>
        <fullName evidence="1">Uncharacterized protein</fullName>
    </submittedName>
</protein>
<reference evidence="1 2" key="1">
    <citation type="submission" date="2024-04" db="EMBL/GenBank/DDBJ databases">
        <title>Tritrichomonas musculus Genome.</title>
        <authorList>
            <person name="Alves-Ferreira E."/>
            <person name="Grigg M."/>
            <person name="Lorenzi H."/>
            <person name="Galac M."/>
        </authorList>
    </citation>
    <scope>NUCLEOTIDE SEQUENCE [LARGE SCALE GENOMIC DNA]</scope>
    <source>
        <strain evidence="1 2">EAF2021</strain>
    </source>
</reference>
<proteinExistence type="predicted"/>
<organism evidence="1 2">
    <name type="scientific">Tritrichomonas musculus</name>
    <dbReference type="NCBI Taxonomy" id="1915356"/>
    <lineage>
        <taxon>Eukaryota</taxon>
        <taxon>Metamonada</taxon>
        <taxon>Parabasalia</taxon>
        <taxon>Tritrichomonadida</taxon>
        <taxon>Tritrichomonadidae</taxon>
        <taxon>Tritrichomonas</taxon>
    </lineage>
</organism>
<name>A0ABR2KHC4_9EUKA</name>